<evidence type="ECO:0000256" key="4">
    <source>
        <dbReference type="ARBA" id="ARBA00022989"/>
    </source>
</evidence>
<dbReference type="InterPro" id="IPR050189">
    <property type="entry name" value="MFS_Efflux_Transporters"/>
</dbReference>
<dbReference type="SUPFAM" id="SSF103473">
    <property type="entry name" value="MFS general substrate transporter"/>
    <property type="match status" value="1"/>
</dbReference>
<feature type="transmembrane region" description="Helical" evidence="6">
    <location>
        <begin position="16"/>
        <end position="37"/>
    </location>
</feature>
<dbReference type="Pfam" id="PF07690">
    <property type="entry name" value="MFS_1"/>
    <property type="match status" value="1"/>
</dbReference>
<keyword evidence="4 6" id="KW-1133">Transmembrane helix</keyword>
<dbReference type="InterPro" id="IPR020846">
    <property type="entry name" value="MFS_dom"/>
</dbReference>
<feature type="transmembrane region" description="Helical" evidence="6">
    <location>
        <begin position="111"/>
        <end position="132"/>
    </location>
</feature>
<evidence type="ECO:0000256" key="5">
    <source>
        <dbReference type="ARBA" id="ARBA00023136"/>
    </source>
</evidence>
<feature type="transmembrane region" description="Helical" evidence="6">
    <location>
        <begin position="321"/>
        <end position="341"/>
    </location>
</feature>
<keyword evidence="3 6" id="KW-0812">Transmembrane</keyword>
<evidence type="ECO:0000256" key="6">
    <source>
        <dbReference type="SAM" id="Phobius"/>
    </source>
</evidence>
<evidence type="ECO:0000256" key="2">
    <source>
        <dbReference type="ARBA" id="ARBA00022475"/>
    </source>
</evidence>
<evidence type="ECO:0000259" key="7">
    <source>
        <dbReference type="PROSITE" id="PS50850"/>
    </source>
</evidence>
<feature type="domain" description="Major facilitator superfamily (MFS) profile" evidence="7">
    <location>
        <begin position="23"/>
        <end position="415"/>
    </location>
</feature>
<dbReference type="GO" id="GO:0005886">
    <property type="term" value="C:plasma membrane"/>
    <property type="evidence" value="ECO:0007669"/>
    <property type="project" value="UniProtKB-SubCell"/>
</dbReference>
<keyword evidence="5 6" id="KW-0472">Membrane</keyword>
<sequence>MSSSGDMAGQTSTRPGVATALCVFVPFALGYFLSYIYRTVNSVIAPNLVADTGINAADLGLLTSAFFLAFAVAQLPLGMLLDRFGPRRVEAALLLIAGLGAWLFAQGDSLVSLTVGRAFIGLGVSGCMMAAFKAFVQWFPARRLPFINGCLMAVGSTGALAATAPVEWLLGFTSWEMLFIGLAGFSVLISLTLLQVAPEHEEAPAHLGLGQQLGGIAKVFRDRYFWRLAPFTVASQAAFLAIQGLWAGPWLRDVAGLDRGGVALHLTGLSLAVVAGFLLSGTVATRFARRGVAPGTVAVCGMTGFLLVEIALILSGGAFPLMLWMAFGLLGTSGTVPYAALSQHFHGQLAGRANTALNLLVFVGAFAVQWGMGGVLHLWEDPATSTYGATGYTVCLGTLALLQSAGLVWFVLGRRGQA</sequence>
<feature type="transmembrane region" description="Helical" evidence="6">
    <location>
        <begin position="262"/>
        <end position="280"/>
    </location>
</feature>
<feature type="transmembrane region" description="Helical" evidence="6">
    <location>
        <begin position="144"/>
        <end position="166"/>
    </location>
</feature>
<dbReference type="AlphaFoldDB" id="A0A5B8R9S3"/>
<name>A0A5B8R9S3_9ZZZZ</name>
<feature type="transmembrane region" description="Helical" evidence="6">
    <location>
        <begin position="57"/>
        <end position="77"/>
    </location>
</feature>
<accession>A0A5B8R9S3</accession>
<dbReference type="GO" id="GO:0022857">
    <property type="term" value="F:transmembrane transporter activity"/>
    <property type="evidence" value="ECO:0007669"/>
    <property type="project" value="InterPro"/>
</dbReference>
<dbReference type="InterPro" id="IPR036259">
    <property type="entry name" value="MFS_trans_sf"/>
</dbReference>
<feature type="transmembrane region" description="Helical" evidence="6">
    <location>
        <begin position="89"/>
        <end position="105"/>
    </location>
</feature>
<comment type="subcellular location">
    <subcellularLocation>
        <location evidence="1">Cell membrane</location>
        <topology evidence="1">Multi-pass membrane protein</topology>
    </subcellularLocation>
</comment>
<feature type="transmembrane region" description="Helical" evidence="6">
    <location>
        <begin position="353"/>
        <end position="379"/>
    </location>
</feature>
<evidence type="ECO:0000313" key="8">
    <source>
        <dbReference type="EMBL" id="QEA04773.1"/>
    </source>
</evidence>
<feature type="transmembrane region" description="Helical" evidence="6">
    <location>
        <begin position="292"/>
        <end position="315"/>
    </location>
</feature>
<organism evidence="8">
    <name type="scientific">uncultured organism</name>
    <dbReference type="NCBI Taxonomy" id="155900"/>
    <lineage>
        <taxon>unclassified sequences</taxon>
        <taxon>environmental samples</taxon>
    </lineage>
</organism>
<gene>
    <name evidence="8" type="primary">sauU_1</name>
    <name evidence="8" type="ORF">KBTEX_01081</name>
</gene>
<proteinExistence type="predicted"/>
<feature type="transmembrane region" description="Helical" evidence="6">
    <location>
        <begin position="178"/>
        <end position="197"/>
    </location>
</feature>
<feature type="transmembrane region" description="Helical" evidence="6">
    <location>
        <begin position="224"/>
        <end position="242"/>
    </location>
</feature>
<protein>
    <submittedName>
        <fullName evidence="8">Putative sulfoacetate transporter SauU</fullName>
    </submittedName>
</protein>
<dbReference type="PANTHER" id="PTHR43124">
    <property type="entry name" value="PURINE EFFLUX PUMP PBUE"/>
    <property type="match status" value="1"/>
</dbReference>
<reference evidence="8" key="1">
    <citation type="submission" date="2019-06" db="EMBL/GenBank/DDBJ databases">
        <authorList>
            <person name="Murdoch R.W."/>
            <person name="Fathepure B."/>
        </authorList>
    </citation>
    <scope>NUCLEOTIDE SEQUENCE</scope>
</reference>
<dbReference type="PANTHER" id="PTHR43124:SF3">
    <property type="entry name" value="CHLORAMPHENICOL EFFLUX PUMP RV0191"/>
    <property type="match status" value="1"/>
</dbReference>
<dbReference type="PROSITE" id="PS50850">
    <property type="entry name" value="MFS"/>
    <property type="match status" value="1"/>
</dbReference>
<dbReference type="Gene3D" id="1.20.1250.20">
    <property type="entry name" value="MFS general substrate transporter like domains"/>
    <property type="match status" value="1"/>
</dbReference>
<dbReference type="InterPro" id="IPR011701">
    <property type="entry name" value="MFS"/>
</dbReference>
<dbReference type="EMBL" id="MN079088">
    <property type="protein sequence ID" value="QEA04773.1"/>
    <property type="molecule type" value="Genomic_DNA"/>
</dbReference>
<keyword evidence="2" id="KW-1003">Cell membrane</keyword>
<evidence type="ECO:0000256" key="1">
    <source>
        <dbReference type="ARBA" id="ARBA00004651"/>
    </source>
</evidence>
<feature type="transmembrane region" description="Helical" evidence="6">
    <location>
        <begin position="391"/>
        <end position="412"/>
    </location>
</feature>
<evidence type="ECO:0000256" key="3">
    <source>
        <dbReference type="ARBA" id="ARBA00022692"/>
    </source>
</evidence>